<keyword evidence="3" id="KW-1185">Reference proteome</keyword>
<feature type="region of interest" description="Disordered" evidence="1">
    <location>
        <begin position="172"/>
        <end position="269"/>
    </location>
</feature>
<evidence type="ECO:0000313" key="2">
    <source>
        <dbReference type="EMBL" id="OAQ28729.1"/>
    </source>
</evidence>
<name>A0A197JWS1_9FUNG</name>
<dbReference type="OrthoDB" id="2430011at2759"/>
<organism evidence="2 3">
    <name type="scientific">Linnemannia elongata AG-77</name>
    <dbReference type="NCBI Taxonomy" id="1314771"/>
    <lineage>
        <taxon>Eukaryota</taxon>
        <taxon>Fungi</taxon>
        <taxon>Fungi incertae sedis</taxon>
        <taxon>Mucoromycota</taxon>
        <taxon>Mortierellomycotina</taxon>
        <taxon>Mortierellomycetes</taxon>
        <taxon>Mortierellales</taxon>
        <taxon>Mortierellaceae</taxon>
        <taxon>Linnemannia</taxon>
    </lineage>
</organism>
<feature type="compositionally biased region" description="Pro residues" evidence="1">
    <location>
        <begin position="54"/>
        <end position="64"/>
    </location>
</feature>
<dbReference type="Proteomes" id="UP000078512">
    <property type="component" value="Unassembled WGS sequence"/>
</dbReference>
<protein>
    <submittedName>
        <fullName evidence="2">Uncharacterized protein</fullName>
    </submittedName>
</protein>
<proteinExistence type="predicted"/>
<accession>A0A197JWS1</accession>
<feature type="region of interest" description="Disordered" evidence="1">
    <location>
        <begin position="313"/>
        <end position="353"/>
    </location>
</feature>
<feature type="region of interest" description="Disordered" evidence="1">
    <location>
        <begin position="1"/>
        <end position="29"/>
    </location>
</feature>
<feature type="region of interest" description="Disordered" evidence="1">
    <location>
        <begin position="45"/>
        <end position="92"/>
    </location>
</feature>
<evidence type="ECO:0000313" key="3">
    <source>
        <dbReference type="Proteomes" id="UP000078512"/>
    </source>
</evidence>
<sequence>MAYQQGPPQPEYWTQNQAAANAHPNPPVLSFRTFHATHFSWPQRQAFFGGAAPSPSPTPTPPHYHPSWPYNHPTSVPPPVETDTLANPPESNWDQYQALAHPQHQQAYTVNNDKATTTASVAAKDEVPGPESDLDRFGLTQEAIEIFEFSRRFREEKRAALAEERARMVRRRTKRRRLTRRGFAPDEGNSGSDEPEDHLSDAADNSNNKADDLDKNGGGSSGSEDEDREGNGDEDEFVVQTEPPATDVAFLTQPSRQRDRTRQKLYGLKTSNNQDKDVLSRSDEMWSIRMLEAMLNQTFIDSLGPETPVVAPAKSTAATGGQNHQRRSRDSGKGARSQQQSQVVYWPGMPMRC</sequence>
<dbReference type="AlphaFoldDB" id="A0A197JWS1"/>
<gene>
    <name evidence="2" type="ORF">K457DRAFT_545162</name>
</gene>
<dbReference type="EMBL" id="KV442046">
    <property type="protein sequence ID" value="OAQ28729.1"/>
    <property type="molecule type" value="Genomic_DNA"/>
</dbReference>
<reference evidence="2 3" key="1">
    <citation type="submission" date="2016-05" db="EMBL/GenBank/DDBJ databases">
        <title>Genome sequencing reveals origins of a unique bacterial endosymbiosis in the earliest lineages of terrestrial Fungi.</title>
        <authorList>
            <consortium name="DOE Joint Genome Institute"/>
            <person name="Uehling J."/>
            <person name="Gryganskyi A."/>
            <person name="Hameed K."/>
            <person name="Tschaplinski T."/>
            <person name="Misztal P."/>
            <person name="Wu S."/>
            <person name="Desiro A."/>
            <person name="Vande Pol N."/>
            <person name="Du Z.-Y."/>
            <person name="Zienkiewicz A."/>
            <person name="Zienkiewicz K."/>
            <person name="Morin E."/>
            <person name="Tisserant E."/>
            <person name="Splivallo R."/>
            <person name="Hainaut M."/>
            <person name="Henrissat B."/>
            <person name="Ohm R."/>
            <person name="Kuo A."/>
            <person name="Yan J."/>
            <person name="Lipzen A."/>
            <person name="Nolan M."/>
            <person name="Labutti K."/>
            <person name="Barry K."/>
            <person name="Goldstein A."/>
            <person name="Labbe J."/>
            <person name="Schadt C."/>
            <person name="Tuskan G."/>
            <person name="Grigoriev I."/>
            <person name="Martin F."/>
            <person name="Vilgalys R."/>
            <person name="Bonito G."/>
        </authorList>
    </citation>
    <scope>NUCLEOTIDE SEQUENCE [LARGE SCALE GENOMIC DNA]</scope>
    <source>
        <strain evidence="2 3">AG-77</strain>
    </source>
</reference>
<evidence type="ECO:0000256" key="1">
    <source>
        <dbReference type="SAM" id="MobiDB-lite"/>
    </source>
</evidence>
<feature type="compositionally biased region" description="Acidic residues" evidence="1">
    <location>
        <begin position="223"/>
        <end position="237"/>
    </location>
</feature>